<evidence type="ECO:0000313" key="3">
    <source>
        <dbReference type="Proteomes" id="UP001144805"/>
    </source>
</evidence>
<accession>A0A9X3EB32</accession>
<dbReference type="RefSeq" id="WP_266338451.1">
    <property type="nucleotide sequence ID" value="NZ_JAPKNK010000003.1"/>
</dbReference>
<organism evidence="2 3">
    <name type="scientific">Kaistia nematophila</name>
    <dbReference type="NCBI Taxonomy" id="2994654"/>
    <lineage>
        <taxon>Bacteria</taxon>
        <taxon>Pseudomonadati</taxon>
        <taxon>Pseudomonadota</taxon>
        <taxon>Alphaproteobacteria</taxon>
        <taxon>Hyphomicrobiales</taxon>
        <taxon>Kaistiaceae</taxon>
        <taxon>Kaistia</taxon>
    </lineage>
</organism>
<keyword evidence="1" id="KW-0175">Coiled coil</keyword>
<evidence type="ECO:0008006" key="4">
    <source>
        <dbReference type="Google" id="ProtNLM"/>
    </source>
</evidence>
<gene>
    <name evidence="2" type="ORF">OSH07_09810</name>
</gene>
<keyword evidence="3" id="KW-1185">Reference proteome</keyword>
<name>A0A9X3EB32_9HYPH</name>
<dbReference type="Proteomes" id="UP001144805">
    <property type="component" value="Unassembled WGS sequence"/>
</dbReference>
<dbReference type="EMBL" id="JAPKNK010000003">
    <property type="protein sequence ID" value="MCX5569485.1"/>
    <property type="molecule type" value="Genomic_DNA"/>
</dbReference>
<feature type="coiled-coil region" evidence="1">
    <location>
        <begin position="83"/>
        <end position="110"/>
    </location>
</feature>
<evidence type="ECO:0000313" key="2">
    <source>
        <dbReference type="EMBL" id="MCX5569485.1"/>
    </source>
</evidence>
<dbReference type="AlphaFoldDB" id="A0A9X3EB32"/>
<proteinExistence type="predicted"/>
<evidence type="ECO:0000256" key="1">
    <source>
        <dbReference type="SAM" id="Coils"/>
    </source>
</evidence>
<reference evidence="2" key="1">
    <citation type="submission" date="2022-11" db="EMBL/GenBank/DDBJ databases">
        <title>Biodiversity and phylogenetic relationships of bacteria.</title>
        <authorList>
            <person name="Machado R.A.R."/>
            <person name="Bhat A."/>
            <person name="Loulou A."/>
            <person name="Kallel S."/>
        </authorList>
    </citation>
    <scope>NUCLEOTIDE SEQUENCE</scope>
    <source>
        <strain evidence="2">K-TC2</strain>
    </source>
</reference>
<dbReference type="Gene3D" id="1.20.120.520">
    <property type="entry name" value="nmb1532 protein domain like"/>
    <property type="match status" value="1"/>
</dbReference>
<protein>
    <recommendedName>
        <fullName evidence="4">Hemerythrin-like domain-containing protein</fullName>
    </recommendedName>
</protein>
<comment type="caution">
    <text evidence="2">The sequence shown here is derived from an EMBL/GenBank/DDBJ whole genome shotgun (WGS) entry which is preliminary data.</text>
</comment>
<sequence length="233" mass="26544">MTSFAAVYVDETRYNLYASIHKGLRRAQAQLMMRLGAIDPLNDTDVAGLIRDMRLMVTMGRKHLHHENVFIHTEIEQRRTGATERLADDHDHHERDFDELETRLRQIEAAPASRRSPMLRALYLRYTEFLAHDYEHMIEEETETLSLLHRHFTDGELAAIEGRIVGSVDPDMMMEFIRIMIPAMNPAERLGMLGGMKAAMPVPVFAAVVDMGVKPVLTHADWQALEQALAQAA</sequence>